<accession>D9SSZ9</accession>
<keyword evidence="2" id="KW-0238">DNA-binding</keyword>
<dbReference type="InterPro" id="IPR036388">
    <property type="entry name" value="WH-like_DNA-bd_sf"/>
</dbReference>
<evidence type="ECO:0000259" key="4">
    <source>
        <dbReference type="PROSITE" id="PS51000"/>
    </source>
</evidence>
<dbReference type="GO" id="GO:0003700">
    <property type="term" value="F:DNA-binding transcription factor activity"/>
    <property type="evidence" value="ECO:0007669"/>
    <property type="project" value="InterPro"/>
</dbReference>
<dbReference type="Pfam" id="PF00455">
    <property type="entry name" value="DeoRC"/>
    <property type="match status" value="1"/>
</dbReference>
<dbReference type="Pfam" id="PF08220">
    <property type="entry name" value="HTH_DeoR"/>
    <property type="match status" value="1"/>
</dbReference>
<evidence type="ECO:0000256" key="2">
    <source>
        <dbReference type="ARBA" id="ARBA00023125"/>
    </source>
</evidence>
<dbReference type="STRING" id="573061.Clocel_2969"/>
<evidence type="ECO:0000313" key="6">
    <source>
        <dbReference type="Proteomes" id="UP000002730"/>
    </source>
</evidence>
<reference evidence="5 6" key="1">
    <citation type="submission" date="2010-08" db="EMBL/GenBank/DDBJ databases">
        <title>Complete sequence of Clostridium cellulovorans 743B.</title>
        <authorList>
            <consortium name="US DOE Joint Genome Institute"/>
            <person name="Lucas S."/>
            <person name="Copeland A."/>
            <person name="Lapidus A."/>
            <person name="Cheng J.-F."/>
            <person name="Bruce D."/>
            <person name="Goodwin L."/>
            <person name="Pitluck S."/>
            <person name="Chertkov O."/>
            <person name="Detter J.C."/>
            <person name="Han C."/>
            <person name="Tapia R."/>
            <person name="Land M."/>
            <person name="Hauser L."/>
            <person name="Chang Y.-J."/>
            <person name="Jeffries C."/>
            <person name="Kyrpides N."/>
            <person name="Ivanova N."/>
            <person name="Mikhailova N."/>
            <person name="Hemme C.L."/>
            <person name="Woyke T."/>
        </authorList>
    </citation>
    <scope>NUCLEOTIDE SEQUENCE [LARGE SCALE GENOMIC DNA]</scope>
    <source>
        <strain evidence="6">ATCC 35296 / DSM 3052 / OCM 3 / 743B</strain>
    </source>
</reference>
<dbReference type="SMART" id="SM00420">
    <property type="entry name" value="HTH_DEOR"/>
    <property type="match status" value="1"/>
</dbReference>
<dbReference type="InterPro" id="IPR037171">
    <property type="entry name" value="NagB/RpiA_transferase-like"/>
</dbReference>
<dbReference type="PANTHER" id="PTHR30363:SF51">
    <property type="entry name" value="HTH-TYPE TRANSCRIPTIONAL REPRESSOR GLCR"/>
    <property type="match status" value="1"/>
</dbReference>
<dbReference type="GO" id="GO:0003677">
    <property type="term" value="F:DNA binding"/>
    <property type="evidence" value="ECO:0007669"/>
    <property type="project" value="UniProtKB-KW"/>
</dbReference>
<dbReference type="Proteomes" id="UP000002730">
    <property type="component" value="Chromosome"/>
</dbReference>
<keyword evidence="6" id="KW-1185">Reference proteome</keyword>
<evidence type="ECO:0000256" key="3">
    <source>
        <dbReference type="ARBA" id="ARBA00023163"/>
    </source>
</evidence>
<dbReference type="InterPro" id="IPR050313">
    <property type="entry name" value="Carb_Metab_HTH_regulators"/>
</dbReference>
<dbReference type="InterPro" id="IPR001034">
    <property type="entry name" value="DeoR_HTH"/>
</dbReference>
<feature type="domain" description="HTH deoR-type" evidence="4">
    <location>
        <begin position="3"/>
        <end position="58"/>
    </location>
</feature>
<dbReference type="Gene3D" id="3.40.50.1360">
    <property type="match status" value="1"/>
</dbReference>
<dbReference type="OrthoDB" id="9797223at2"/>
<name>D9SSZ9_CLOC7</name>
<keyword evidence="3" id="KW-0804">Transcription</keyword>
<dbReference type="SUPFAM" id="SSF46785">
    <property type="entry name" value="Winged helix' DNA-binding domain"/>
    <property type="match status" value="1"/>
</dbReference>
<dbReference type="KEGG" id="ccb:Clocel_2969"/>
<dbReference type="AlphaFoldDB" id="D9SSZ9"/>
<protein>
    <submittedName>
        <fullName evidence="5">Transcriptional regulator, DeoR family</fullName>
    </submittedName>
</protein>
<evidence type="ECO:0000313" key="5">
    <source>
        <dbReference type="EMBL" id="ADL52661.1"/>
    </source>
</evidence>
<dbReference type="PROSITE" id="PS51000">
    <property type="entry name" value="HTH_DEOR_2"/>
    <property type="match status" value="1"/>
</dbReference>
<dbReference type="PROSITE" id="PS00894">
    <property type="entry name" value="HTH_DEOR_1"/>
    <property type="match status" value="1"/>
</dbReference>
<dbReference type="HOGENOM" id="CLU_060699_1_4_9"/>
<keyword evidence="1" id="KW-0805">Transcription regulation</keyword>
<dbReference type="EMBL" id="CP002160">
    <property type="protein sequence ID" value="ADL52661.1"/>
    <property type="molecule type" value="Genomic_DNA"/>
</dbReference>
<proteinExistence type="predicted"/>
<dbReference type="SUPFAM" id="SSF100950">
    <property type="entry name" value="NagB/RpiA/CoA transferase-like"/>
    <property type="match status" value="1"/>
</dbReference>
<sequence>MFAEERHQLILDMLEKEKKVIATELLAKLNVSIDTIRRDLMVLEEQGMLKRTRGGAIPKVKVYKPKNFTGRDILHVNPFYHAIAKEAITYINEGDVIYLGGASIDHLMLRYLPKQFNFTVITNSIITADELRCCDNIDIYITCGKVRNHGNMRDAMALEFIKNIRIDTAFISGPCFSANFGLSNTSFEVAALQRAVLEASKKSICLVPNSKLAAEAVAKVVDTRGIDILITDWEAVQEEIDRIKELGVDVILARET</sequence>
<dbReference type="SMART" id="SM01134">
    <property type="entry name" value="DeoRC"/>
    <property type="match status" value="1"/>
</dbReference>
<dbReference type="InterPro" id="IPR018356">
    <property type="entry name" value="Tscrpt_reg_HTH_DeoR_CS"/>
</dbReference>
<dbReference type="eggNOG" id="COG1349">
    <property type="taxonomic scope" value="Bacteria"/>
</dbReference>
<dbReference type="PANTHER" id="PTHR30363">
    <property type="entry name" value="HTH-TYPE TRANSCRIPTIONAL REGULATOR SRLR-RELATED"/>
    <property type="match status" value="1"/>
</dbReference>
<dbReference type="InterPro" id="IPR014036">
    <property type="entry name" value="DeoR-like_C"/>
</dbReference>
<organism evidence="5 6">
    <name type="scientific">Clostridium cellulovorans (strain ATCC 35296 / DSM 3052 / OCM 3 / 743B)</name>
    <dbReference type="NCBI Taxonomy" id="573061"/>
    <lineage>
        <taxon>Bacteria</taxon>
        <taxon>Bacillati</taxon>
        <taxon>Bacillota</taxon>
        <taxon>Clostridia</taxon>
        <taxon>Eubacteriales</taxon>
        <taxon>Clostridiaceae</taxon>
        <taxon>Clostridium</taxon>
    </lineage>
</organism>
<dbReference type="Gene3D" id="1.10.10.10">
    <property type="entry name" value="Winged helix-like DNA-binding domain superfamily/Winged helix DNA-binding domain"/>
    <property type="match status" value="1"/>
</dbReference>
<evidence type="ECO:0000256" key="1">
    <source>
        <dbReference type="ARBA" id="ARBA00023015"/>
    </source>
</evidence>
<gene>
    <name evidence="5" type="ordered locus">Clocel_2969</name>
</gene>
<dbReference type="InterPro" id="IPR036390">
    <property type="entry name" value="WH_DNA-bd_sf"/>
</dbReference>
<dbReference type="PRINTS" id="PR00037">
    <property type="entry name" value="HTHLACR"/>
</dbReference>
<dbReference type="RefSeq" id="WP_010075758.1">
    <property type="nucleotide sequence ID" value="NC_014393.1"/>
</dbReference>